<accession>A0A5N6UWR3</accession>
<dbReference type="AlphaFoldDB" id="A0A5N6UWR3"/>
<dbReference type="Proteomes" id="UP000326950">
    <property type="component" value="Unassembled WGS sequence"/>
</dbReference>
<sequence length="73" mass="8257">MTPSARQCCRLQVPCTISPLLLSCSMRKLLLLEEEEEEDAPIFRFTGYGKTTWSGGSINGQWCCLLLTNPDRF</sequence>
<feature type="non-terminal residue" evidence="1">
    <location>
        <position position="73"/>
    </location>
</feature>
<protein>
    <submittedName>
        <fullName evidence="1">Uncharacterized protein</fullName>
    </submittedName>
</protein>
<evidence type="ECO:0000313" key="2">
    <source>
        <dbReference type="Proteomes" id="UP000326950"/>
    </source>
</evidence>
<evidence type="ECO:0000313" key="1">
    <source>
        <dbReference type="EMBL" id="KAE8163099.1"/>
    </source>
</evidence>
<gene>
    <name evidence="1" type="ORF">BDV40DRAFT_263745</name>
</gene>
<organism evidence="1 2">
    <name type="scientific">Aspergillus tamarii</name>
    <dbReference type="NCBI Taxonomy" id="41984"/>
    <lineage>
        <taxon>Eukaryota</taxon>
        <taxon>Fungi</taxon>
        <taxon>Dikarya</taxon>
        <taxon>Ascomycota</taxon>
        <taxon>Pezizomycotina</taxon>
        <taxon>Eurotiomycetes</taxon>
        <taxon>Eurotiomycetidae</taxon>
        <taxon>Eurotiales</taxon>
        <taxon>Aspergillaceae</taxon>
        <taxon>Aspergillus</taxon>
        <taxon>Aspergillus subgen. Circumdati</taxon>
    </lineage>
</organism>
<proteinExistence type="predicted"/>
<keyword evidence="2" id="KW-1185">Reference proteome</keyword>
<reference evidence="1 2" key="1">
    <citation type="submission" date="2019-04" db="EMBL/GenBank/DDBJ databases">
        <title>Friends and foes A comparative genomics study of 23 Aspergillus species from section Flavi.</title>
        <authorList>
            <consortium name="DOE Joint Genome Institute"/>
            <person name="Kjaerbolling I."/>
            <person name="Vesth T."/>
            <person name="Frisvad J.C."/>
            <person name="Nybo J.L."/>
            <person name="Theobald S."/>
            <person name="Kildgaard S."/>
            <person name="Isbrandt T."/>
            <person name="Kuo A."/>
            <person name="Sato A."/>
            <person name="Lyhne E.K."/>
            <person name="Kogle M.E."/>
            <person name="Wiebenga A."/>
            <person name="Kun R.S."/>
            <person name="Lubbers R.J."/>
            <person name="Makela M.R."/>
            <person name="Barry K."/>
            <person name="Chovatia M."/>
            <person name="Clum A."/>
            <person name="Daum C."/>
            <person name="Haridas S."/>
            <person name="He G."/>
            <person name="LaButti K."/>
            <person name="Lipzen A."/>
            <person name="Mondo S."/>
            <person name="Riley R."/>
            <person name="Salamov A."/>
            <person name="Simmons B.A."/>
            <person name="Magnuson J.K."/>
            <person name="Henrissat B."/>
            <person name="Mortensen U.H."/>
            <person name="Larsen T.O."/>
            <person name="Devries R.P."/>
            <person name="Grigoriev I.V."/>
            <person name="Machida M."/>
            <person name="Baker S.E."/>
            <person name="Andersen M.R."/>
        </authorList>
    </citation>
    <scope>NUCLEOTIDE SEQUENCE [LARGE SCALE GENOMIC DNA]</scope>
    <source>
        <strain evidence="1 2">CBS 117626</strain>
    </source>
</reference>
<name>A0A5N6UWR3_ASPTM</name>
<dbReference type="EMBL" id="ML738621">
    <property type="protein sequence ID" value="KAE8163099.1"/>
    <property type="molecule type" value="Genomic_DNA"/>
</dbReference>
<dbReference type="PROSITE" id="PS51257">
    <property type="entry name" value="PROKAR_LIPOPROTEIN"/>
    <property type="match status" value="1"/>
</dbReference>